<protein>
    <submittedName>
        <fullName evidence="3">Uncharacterized protein</fullName>
    </submittedName>
</protein>
<keyword evidence="2" id="KW-0472">Membrane</keyword>
<organism evidence="3 4">
    <name type="scientific">Penicillium thymicola</name>
    <dbReference type="NCBI Taxonomy" id="293382"/>
    <lineage>
        <taxon>Eukaryota</taxon>
        <taxon>Fungi</taxon>
        <taxon>Dikarya</taxon>
        <taxon>Ascomycota</taxon>
        <taxon>Pezizomycotina</taxon>
        <taxon>Eurotiomycetes</taxon>
        <taxon>Eurotiomycetidae</taxon>
        <taxon>Eurotiales</taxon>
        <taxon>Aspergillaceae</taxon>
        <taxon>Penicillium</taxon>
    </lineage>
</organism>
<reference evidence="3" key="1">
    <citation type="submission" date="2015-06" db="EMBL/GenBank/DDBJ databases">
        <authorList>
            <person name="Nguyen H."/>
        </authorList>
    </citation>
    <scope>NUCLEOTIDE SEQUENCE</scope>
    <source>
        <strain evidence="3">DAOM 180753</strain>
    </source>
</reference>
<evidence type="ECO:0000256" key="2">
    <source>
        <dbReference type="SAM" id="Phobius"/>
    </source>
</evidence>
<evidence type="ECO:0000313" key="4">
    <source>
        <dbReference type="Proteomes" id="UP001227192"/>
    </source>
</evidence>
<keyword evidence="4" id="KW-1185">Reference proteome</keyword>
<comment type="caution">
    <text evidence="3">The sequence shown here is derived from an EMBL/GenBank/DDBJ whole genome shotgun (WGS) entry which is preliminary data.</text>
</comment>
<feature type="region of interest" description="Disordered" evidence="1">
    <location>
        <begin position="92"/>
        <end position="115"/>
    </location>
</feature>
<dbReference type="EMBL" id="LACB01000271">
    <property type="protein sequence ID" value="KAJ9485356.1"/>
    <property type="molecule type" value="Genomic_DNA"/>
</dbReference>
<sequence length="115" mass="13298">MGEISVPPSASNTMDEHPVPPLGLPELMLQKIGYYHHPVFVMLCLFASPFVVLYPICRQYCDVDSCRYYRSITFYILILFFVFILWRAMDQKEKENSQPISTTGTGQREERADKA</sequence>
<proteinExistence type="predicted"/>
<dbReference type="AlphaFoldDB" id="A0AAI9TDQ0"/>
<keyword evidence="2" id="KW-1133">Transmembrane helix</keyword>
<feature type="compositionally biased region" description="Polar residues" evidence="1">
    <location>
        <begin position="97"/>
        <end position="106"/>
    </location>
</feature>
<gene>
    <name evidence="3" type="ORF">VN97_g8004</name>
</gene>
<dbReference type="Proteomes" id="UP001227192">
    <property type="component" value="Unassembled WGS sequence"/>
</dbReference>
<accession>A0AAI9TDQ0</accession>
<feature type="transmembrane region" description="Helical" evidence="2">
    <location>
        <begin position="68"/>
        <end position="89"/>
    </location>
</feature>
<reference evidence="3" key="2">
    <citation type="journal article" date="2016" name="Fungal Biol.">
        <title>Ochratoxin A production by Penicillium thymicola.</title>
        <authorList>
            <person name="Nguyen H.D.T."/>
            <person name="McMullin D.R."/>
            <person name="Ponomareva E."/>
            <person name="Riley R."/>
            <person name="Pomraning K.R."/>
            <person name="Baker S.E."/>
            <person name="Seifert K.A."/>
        </authorList>
    </citation>
    <scope>NUCLEOTIDE SEQUENCE</scope>
    <source>
        <strain evidence="3">DAOM 180753</strain>
    </source>
</reference>
<evidence type="ECO:0000256" key="1">
    <source>
        <dbReference type="SAM" id="MobiDB-lite"/>
    </source>
</evidence>
<keyword evidence="2" id="KW-0812">Transmembrane</keyword>
<evidence type="ECO:0000313" key="3">
    <source>
        <dbReference type="EMBL" id="KAJ9485356.1"/>
    </source>
</evidence>
<name>A0AAI9TDQ0_PENTH</name>
<feature type="transmembrane region" description="Helical" evidence="2">
    <location>
        <begin position="34"/>
        <end position="56"/>
    </location>
</feature>